<dbReference type="PANTHER" id="PTHR36173:SF2">
    <property type="entry name" value="RIBONUCLEASE VAPC16"/>
    <property type="match status" value="1"/>
</dbReference>
<name>A0A2K8YS59_9BACT</name>
<dbReference type="PANTHER" id="PTHR36173">
    <property type="entry name" value="RIBONUCLEASE VAPC16-RELATED"/>
    <property type="match status" value="1"/>
</dbReference>
<feature type="domain" description="PIN" evidence="1">
    <location>
        <begin position="4"/>
        <end position="121"/>
    </location>
</feature>
<evidence type="ECO:0000313" key="2">
    <source>
        <dbReference type="EMBL" id="AUD00456.1"/>
    </source>
</evidence>
<organism evidence="2 3">
    <name type="scientific">Spirosoma pollinicola</name>
    <dbReference type="NCBI Taxonomy" id="2057025"/>
    <lineage>
        <taxon>Bacteria</taxon>
        <taxon>Pseudomonadati</taxon>
        <taxon>Bacteroidota</taxon>
        <taxon>Cytophagia</taxon>
        <taxon>Cytophagales</taxon>
        <taxon>Cytophagaceae</taxon>
        <taxon>Spirosoma</taxon>
    </lineage>
</organism>
<dbReference type="InterPro" id="IPR002716">
    <property type="entry name" value="PIN_dom"/>
</dbReference>
<evidence type="ECO:0000259" key="1">
    <source>
        <dbReference type="Pfam" id="PF01850"/>
    </source>
</evidence>
<reference evidence="2 3" key="1">
    <citation type="submission" date="2017-11" db="EMBL/GenBank/DDBJ databases">
        <title>Taxonomic description and genome sequences of Spirosoma HA7 sp. nov., isolated from pollen microhabitat of Corylus avellana.</title>
        <authorList>
            <person name="Ambika Manirajan B."/>
            <person name="Suarez C."/>
            <person name="Ratering S."/>
            <person name="Geissler-Plaum R."/>
            <person name="Cardinale M."/>
            <person name="Sylvia S."/>
        </authorList>
    </citation>
    <scope>NUCLEOTIDE SEQUENCE [LARGE SCALE GENOMIC DNA]</scope>
    <source>
        <strain evidence="2 3">HA7</strain>
    </source>
</reference>
<dbReference type="AlphaFoldDB" id="A0A2K8YS59"/>
<dbReference type="Proteomes" id="UP000232883">
    <property type="component" value="Chromosome"/>
</dbReference>
<dbReference type="InterPro" id="IPR041705">
    <property type="entry name" value="PIN_Sll0205"/>
</dbReference>
<dbReference type="RefSeq" id="WP_100985882.1">
    <property type="nucleotide sequence ID" value="NZ_CP025096.1"/>
</dbReference>
<accession>A0A2K8YS59</accession>
<dbReference type="InterPro" id="IPR029060">
    <property type="entry name" value="PIN-like_dom_sf"/>
</dbReference>
<gene>
    <name evidence="2" type="ORF">CWM47_00640</name>
</gene>
<dbReference type="Pfam" id="PF01850">
    <property type="entry name" value="PIN"/>
    <property type="match status" value="1"/>
</dbReference>
<dbReference type="SUPFAM" id="SSF88723">
    <property type="entry name" value="PIN domain-like"/>
    <property type="match status" value="1"/>
</dbReference>
<dbReference type="OrthoDB" id="9798990at2"/>
<proteinExistence type="predicted"/>
<protein>
    <submittedName>
        <fullName evidence="2">PIN domain nuclease</fullName>
    </submittedName>
</protein>
<sequence>MRLLLDTHTLLWFYSGDEALSNNLRETIKSPANACFISIASLWEITIKVSLGKLELNTSILELFDFLERNQFWVLPIEFNHLVELQRLPNHHRDPFDRLIIAQALAENLAVATRDSFFSQYGLTITW</sequence>
<keyword evidence="3" id="KW-1185">Reference proteome</keyword>
<evidence type="ECO:0000313" key="3">
    <source>
        <dbReference type="Proteomes" id="UP000232883"/>
    </source>
</evidence>
<dbReference type="InterPro" id="IPR052919">
    <property type="entry name" value="TA_system_RNase"/>
</dbReference>
<dbReference type="EMBL" id="CP025096">
    <property type="protein sequence ID" value="AUD00456.1"/>
    <property type="molecule type" value="Genomic_DNA"/>
</dbReference>
<dbReference type="CDD" id="cd09872">
    <property type="entry name" value="PIN_Sll0205-like"/>
    <property type="match status" value="1"/>
</dbReference>
<dbReference type="Gene3D" id="3.40.50.1010">
    <property type="entry name" value="5'-nuclease"/>
    <property type="match status" value="1"/>
</dbReference>
<dbReference type="KEGG" id="spir:CWM47_00640"/>